<accession>A0A5B7EW23</accession>
<reference evidence="1 2" key="1">
    <citation type="submission" date="2019-05" db="EMBL/GenBank/DDBJ databases">
        <title>Another draft genome of Portunus trituberculatus and its Hox gene families provides insights of decapod evolution.</title>
        <authorList>
            <person name="Jeong J.-H."/>
            <person name="Song I."/>
            <person name="Kim S."/>
            <person name="Choi T."/>
            <person name="Kim D."/>
            <person name="Ryu S."/>
            <person name="Kim W."/>
        </authorList>
    </citation>
    <scope>NUCLEOTIDE SEQUENCE [LARGE SCALE GENOMIC DNA]</scope>
    <source>
        <tissue evidence="1">Muscle</tissue>
    </source>
</reference>
<protein>
    <submittedName>
        <fullName evidence="1">Uncharacterized protein</fullName>
    </submittedName>
</protein>
<gene>
    <name evidence="1" type="ORF">E2C01_032746</name>
</gene>
<dbReference type="Proteomes" id="UP000324222">
    <property type="component" value="Unassembled WGS sequence"/>
</dbReference>
<evidence type="ECO:0000313" key="1">
    <source>
        <dbReference type="EMBL" id="MPC39220.1"/>
    </source>
</evidence>
<proteinExistence type="predicted"/>
<name>A0A5B7EW23_PORTR</name>
<dbReference type="AlphaFoldDB" id="A0A5B7EW23"/>
<keyword evidence="2" id="KW-1185">Reference proteome</keyword>
<sequence length="167" mass="18204">MGEGSDHPSCPIDQATPHLQVLGQHHLAADLKHQPPPHRCVGVQHSLLLQIVEVNAVDVVHIIAVGAQPGRLDAIPLHTVVDSLLQLLRRRLAAPAQWMGGNDFNELRVILPLHISQFQGAGDTALPGRCLETEHPLLAPLGDWWQLQEVATQDELNTSKGLVILPH</sequence>
<evidence type="ECO:0000313" key="2">
    <source>
        <dbReference type="Proteomes" id="UP000324222"/>
    </source>
</evidence>
<organism evidence="1 2">
    <name type="scientific">Portunus trituberculatus</name>
    <name type="common">Swimming crab</name>
    <name type="synonym">Neptunus trituberculatus</name>
    <dbReference type="NCBI Taxonomy" id="210409"/>
    <lineage>
        <taxon>Eukaryota</taxon>
        <taxon>Metazoa</taxon>
        <taxon>Ecdysozoa</taxon>
        <taxon>Arthropoda</taxon>
        <taxon>Crustacea</taxon>
        <taxon>Multicrustacea</taxon>
        <taxon>Malacostraca</taxon>
        <taxon>Eumalacostraca</taxon>
        <taxon>Eucarida</taxon>
        <taxon>Decapoda</taxon>
        <taxon>Pleocyemata</taxon>
        <taxon>Brachyura</taxon>
        <taxon>Eubrachyura</taxon>
        <taxon>Portunoidea</taxon>
        <taxon>Portunidae</taxon>
        <taxon>Portuninae</taxon>
        <taxon>Portunus</taxon>
    </lineage>
</organism>
<comment type="caution">
    <text evidence="1">The sequence shown here is derived from an EMBL/GenBank/DDBJ whole genome shotgun (WGS) entry which is preliminary data.</text>
</comment>
<dbReference type="EMBL" id="VSRR010004295">
    <property type="protein sequence ID" value="MPC39220.1"/>
    <property type="molecule type" value="Genomic_DNA"/>
</dbReference>